<sequence length="102" mass="11188">MNPHRTPFCTPSTRTTTQPPRPSTVYVQTPCLPWSNSTALLPPLPQPSEHVIPADLSVQCDPAHLSYLHPQNNPFPFSLSLVAMTPARLVRDTSDYSPASVP</sequence>
<organism evidence="2 3">
    <name type="scientific">Sodiomyces alkalinus (strain CBS 110278 / VKM F-3762 / F11)</name>
    <name type="common">Alkaliphilic filamentous fungus</name>
    <dbReference type="NCBI Taxonomy" id="1314773"/>
    <lineage>
        <taxon>Eukaryota</taxon>
        <taxon>Fungi</taxon>
        <taxon>Dikarya</taxon>
        <taxon>Ascomycota</taxon>
        <taxon>Pezizomycotina</taxon>
        <taxon>Sordariomycetes</taxon>
        <taxon>Hypocreomycetidae</taxon>
        <taxon>Glomerellales</taxon>
        <taxon>Plectosphaerellaceae</taxon>
        <taxon>Sodiomyces</taxon>
    </lineage>
</organism>
<reference evidence="2 3" key="1">
    <citation type="journal article" date="2018" name="Mol. Ecol.">
        <title>The obligate alkalophilic soda-lake fungus Sodiomyces alkalinus has shifted to a protein diet.</title>
        <authorList>
            <person name="Grum-Grzhimaylo A.A."/>
            <person name="Falkoski D.L."/>
            <person name="van den Heuvel J."/>
            <person name="Valero-Jimenez C.A."/>
            <person name="Min B."/>
            <person name="Choi I.G."/>
            <person name="Lipzen A."/>
            <person name="Daum C.G."/>
            <person name="Aanen D.K."/>
            <person name="Tsang A."/>
            <person name="Henrissat B."/>
            <person name="Bilanenko E.N."/>
            <person name="de Vries R.P."/>
            <person name="van Kan J.A.L."/>
            <person name="Grigoriev I.V."/>
            <person name="Debets A.J.M."/>
        </authorList>
    </citation>
    <scope>NUCLEOTIDE SEQUENCE [LARGE SCALE GENOMIC DNA]</scope>
    <source>
        <strain evidence="2 3">F11</strain>
    </source>
</reference>
<evidence type="ECO:0000313" key="2">
    <source>
        <dbReference type="EMBL" id="ROT41411.1"/>
    </source>
</evidence>
<feature type="region of interest" description="Disordered" evidence="1">
    <location>
        <begin position="1"/>
        <end position="24"/>
    </location>
</feature>
<gene>
    <name evidence="2" type="ORF">SODALDRAFT_118863</name>
</gene>
<dbReference type="AlphaFoldDB" id="A0A3N2Q3R7"/>
<dbReference type="GeneID" id="39575090"/>
<feature type="compositionally biased region" description="Low complexity" evidence="1">
    <location>
        <begin position="1"/>
        <end position="18"/>
    </location>
</feature>
<dbReference type="EMBL" id="ML119052">
    <property type="protein sequence ID" value="ROT41411.1"/>
    <property type="molecule type" value="Genomic_DNA"/>
</dbReference>
<evidence type="ECO:0000313" key="3">
    <source>
        <dbReference type="Proteomes" id="UP000272025"/>
    </source>
</evidence>
<keyword evidence="3" id="KW-1185">Reference proteome</keyword>
<proteinExistence type="predicted"/>
<dbReference type="Proteomes" id="UP000272025">
    <property type="component" value="Unassembled WGS sequence"/>
</dbReference>
<evidence type="ECO:0000256" key="1">
    <source>
        <dbReference type="SAM" id="MobiDB-lite"/>
    </source>
</evidence>
<accession>A0A3N2Q3R7</accession>
<dbReference type="RefSeq" id="XP_028469217.1">
    <property type="nucleotide sequence ID" value="XM_028606612.1"/>
</dbReference>
<name>A0A3N2Q3R7_SODAK</name>
<protein>
    <submittedName>
        <fullName evidence="2">Uncharacterized protein</fullName>
    </submittedName>
</protein>